<dbReference type="CDD" id="cd01285">
    <property type="entry name" value="nucleoside_deaminase"/>
    <property type="match status" value="1"/>
</dbReference>
<proteinExistence type="predicted"/>
<dbReference type="InterPro" id="IPR016193">
    <property type="entry name" value="Cytidine_deaminase-like"/>
</dbReference>
<dbReference type="PROSITE" id="PS51747">
    <property type="entry name" value="CYT_DCMP_DEAMINASES_2"/>
    <property type="match status" value="1"/>
</dbReference>
<dbReference type="PANTHER" id="PTHR11079:SF179">
    <property type="entry name" value="TRNA(ADENINE(34)) DEAMINASE, CHLOROPLASTIC"/>
    <property type="match status" value="1"/>
</dbReference>
<sequence length="216" mass="24777">MWEYLTEPWKACFEEAWEAYCNGSIPIGAVLVDQRGEIISRGRNRIHEITAPEKQICSNRLAHAEINVLMQMNSVDSDILKDCILYTTTEPCILCFGAIVMSGVRTVRYAATDPVAGGTSLNSSENTFIKSRKINIKKEEKYLGEIQRVLRTDHVLRTLTKDQIERFLFNYSIDYPEAVVIGRRWFELDILQQVRMNKTPISEIINKIGNELRTVC</sequence>
<evidence type="ECO:0000256" key="1">
    <source>
        <dbReference type="ARBA" id="ARBA00022723"/>
    </source>
</evidence>
<feature type="domain" description="CMP/dCMP-type deaminase" evidence="3">
    <location>
        <begin position="3"/>
        <end position="121"/>
    </location>
</feature>
<gene>
    <name evidence="4" type="ORF">H8B09_12180</name>
</gene>
<organism evidence="4 5">
    <name type="scientific">Paenibacillus terricola</name>
    <dbReference type="NCBI Taxonomy" id="2763503"/>
    <lineage>
        <taxon>Bacteria</taxon>
        <taxon>Bacillati</taxon>
        <taxon>Bacillota</taxon>
        <taxon>Bacilli</taxon>
        <taxon>Bacillales</taxon>
        <taxon>Paenibacillaceae</taxon>
        <taxon>Paenibacillus</taxon>
    </lineage>
</organism>
<protein>
    <submittedName>
        <fullName evidence="4">Nucleoside deaminase</fullName>
    </submittedName>
</protein>
<evidence type="ECO:0000256" key="2">
    <source>
        <dbReference type="ARBA" id="ARBA00022833"/>
    </source>
</evidence>
<evidence type="ECO:0000313" key="4">
    <source>
        <dbReference type="EMBL" id="MBD3919513.1"/>
    </source>
</evidence>
<dbReference type="RefSeq" id="WP_191203745.1">
    <property type="nucleotide sequence ID" value="NZ_JACXZA010000002.1"/>
</dbReference>
<accession>A0ABR8MU71</accession>
<name>A0ABR8MU71_9BACL</name>
<comment type="caution">
    <text evidence="4">The sequence shown here is derived from an EMBL/GenBank/DDBJ whole genome shotgun (WGS) entry which is preliminary data.</text>
</comment>
<evidence type="ECO:0000313" key="5">
    <source>
        <dbReference type="Proteomes" id="UP000609346"/>
    </source>
</evidence>
<dbReference type="InterPro" id="IPR002125">
    <property type="entry name" value="CMP_dCMP_dom"/>
</dbReference>
<keyword evidence="2" id="KW-0862">Zinc</keyword>
<dbReference type="EMBL" id="JACXZA010000002">
    <property type="protein sequence ID" value="MBD3919513.1"/>
    <property type="molecule type" value="Genomic_DNA"/>
</dbReference>
<reference evidence="4 5" key="1">
    <citation type="submission" date="2020-09" db="EMBL/GenBank/DDBJ databases">
        <title>Paenibacillus sp. strain PR3 16S rRNA gene Genome sequencing and assembly.</title>
        <authorList>
            <person name="Kim J."/>
        </authorList>
    </citation>
    <scope>NUCLEOTIDE SEQUENCE [LARGE SCALE GENOMIC DNA]</scope>
    <source>
        <strain evidence="4 5">PR3</strain>
    </source>
</reference>
<dbReference type="Proteomes" id="UP000609346">
    <property type="component" value="Unassembled WGS sequence"/>
</dbReference>
<keyword evidence="5" id="KW-1185">Reference proteome</keyword>
<dbReference type="PROSITE" id="PS00903">
    <property type="entry name" value="CYT_DCMP_DEAMINASES_1"/>
    <property type="match status" value="1"/>
</dbReference>
<dbReference type="SUPFAM" id="SSF53927">
    <property type="entry name" value="Cytidine deaminase-like"/>
    <property type="match status" value="1"/>
</dbReference>
<dbReference type="Gene3D" id="3.40.140.10">
    <property type="entry name" value="Cytidine Deaminase, domain 2"/>
    <property type="match status" value="1"/>
</dbReference>
<dbReference type="Pfam" id="PF00383">
    <property type="entry name" value="dCMP_cyt_deam_1"/>
    <property type="match status" value="1"/>
</dbReference>
<dbReference type="PANTHER" id="PTHR11079">
    <property type="entry name" value="CYTOSINE DEAMINASE FAMILY MEMBER"/>
    <property type="match status" value="1"/>
</dbReference>
<evidence type="ECO:0000259" key="3">
    <source>
        <dbReference type="PROSITE" id="PS51747"/>
    </source>
</evidence>
<keyword evidence="1" id="KW-0479">Metal-binding</keyword>
<dbReference type="InterPro" id="IPR016192">
    <property type="entry name" value="APOBEC/CMP_deaminase_Zn-bd"/>
</dbReference>